<sequence>MTARPAARQARRPTGDLDGALAEALADAAAWFRRARPAAAWLRGAEPDWAHPVDLAARAAELDALSARLLGLADRPPTPWDRAVARQADDWARRQARWLRRLVHSGAGLAEASAHLRALAAEQPWTRHECRRHLRALRTAAATGHPLAVPYDVGKESTVHPPAANGRHGTRRRGPAPADGHGSASAGGAALLDAHDGAALHALLLDTSAEPASARRRHAHEAAALARALAGGAPPDLLRLLLTTCAPPPPPGFRPPEVRTARGALADLVPVALFRPGDRGGDVFLGPEVPTARHAPARDRLALLLLLAHEAFPGHALHAHHARLRFGGAAAVLGDISALEGWAVLAERQAAETHPGLTELALWFRVKRLLPVVVTDVRRQRGARAAQDVVRRVAAASPALFGDIPAGHQIREANRAYAQGYAETLHALRVHARATGRGPAAAREALVAAGGIRARYLAEAWAAPPAP</sequence>
<dbReference type="Proteomes" id="UP000608024">
    <property type="component" value="Unassembled WGS sequence"/>
</dbReference>
<evidence type="ECO:0000256" key="1">
    <source>
        <dbReference type="SAM" id="MobiDB-lite"/>
    </source>
</evidence>
<reference evidence="2" key="2">
    <citation type="submission" date="2020-09" db="EMBL/GenBank/DDBJ databases">
        <authorList>
            <person name="Sun Q."/>
            <person name="Ohkuma M."/>
        </authorList>
    </citation>
    <scope>NUCLEOTIDE SEQUENCE</scope>
    <source>
        <strain evidence="2">JCM 4784</strain>
    </source>
</reference>
<dbReference type="RefSeq" id="WP_190138556.1">
    <property type="nucleotide sequence ID" value="NZ_BNBT01000101.1"/>
</dbReference>
<evidence type="ECO:0000313" key="2">
    <source>
        <dbReference type="EMBL" id="GHE78103.1"/>
    </source>
</evidence>
<organism evidence="2 3">
    <name type="scientific">Streptomyces longispororuber</name>
    <dbReference type="NCBI Taxonomy" id="68230"/>
    <lineage>
        <taxon>Bacteria</taxon>
        <taxon>Bacillati</taxon>
        <taxon>Actinomycetota</taxon>
        <taxon>Actinomycetes</taxon>
        <taxon>Kitasatosporales</taxon>
        <taxon>Streptomycetaceae</taxon>
        <taxon>Streptomyces</taxon>
    </lineage>
</organism>
<evidence type="ECO:0000313" key="3">
    <source>
        <dbReference type="Proteomes" id="UP000608024"/>
    </source>
</evidence>
<proteinExistence type="predicted"/>
<reference evidence="2" key="1">
    <citation type="journal article" date="2014" name="Int. J. Syst. Evol. Microbiol.">
        <title>Complete genome sequence of Corynebacterium casei LMG S-19264T (=DSM 44701T), isolated from a smear-ripened cheese.</title>
        <authorList>
            <consortium name="US DOE Joint Genome Institute (JGI-PGF)"/>
            <person name="Walter F."/>
            <person name="Albersmeier A."/>
            <person name="Kalinowski J."/>
            <person name="Ruckert C."/>
        </authorList>
    </citation>
    <scope>NUCLEOTIDE SEQUENCE</scope>
    <source>
        <strain evidence="2">JCM 4784</strain>
    </source>
</reference>
<feature type="compositionally biased region" description="Low complexity" evidence="1">
    <location>
        <begin position="175"/>
        <end position="188"/>
    </location>
</feature>
<gene>
    <name evidence="2" type="ORF">GCM10018785_52900</name>
</gene>
<keyword evidence="3" id="KW-1185">Reference proteome</keyword>
<accession>A0A919DTV3</accession>
<feature type="region of interest" description="Disordered" evidence="1">
    <location>
        <begin position="148"/>
        <end position="188"/>
    </location>
</feature>
<comment type="caution">
    <text evidence="2">The sequence shown here is derived from an EMBL/GenBank/DDBJ whole genome shotgun (WGS) entry which is preliminary data.</text>
</comment>
<evidence type="ECO:0008006" key="4">
    <source>
        <dbReference type="Google" id="ProtNLM"/>
    </source>
</evidence>
<dbReference type="EMBL" id="BNBT01000101">
    <property type="protein sequence ID" value="GHE78103.1"/>
    <property type="molecule type" value="Genomic_DNA"/>
</dbReference>
<dbReference type="AlphaFoldDB" id="A0A919DTV3"/>
<protein>
    <recommendedName>
        <fullName evidence="4">DUF885 domain-containing protein</fullName>
    </recommendedName>
</protein>
<name>A0A919DTV3_9ACTN</name>